<reference evidence="2 3" key="1">
    <citation type="submission" date="2018-10" db="EMBL/GenBank/DDBJ databases">
        <authorList>
            <person name="Chen X."/>
        </authorList>
    </citation>
    <scope>NUCLEOTIDE SEQUENCE [LARGE SCALE GENOMIC DNA]</scope>
    <source>
        <strain evidence="2 3">YIM 102668</strain>
    </source>
</reference>
<evidence type="ECO:0000256" key="1">
    <source>
        <dbReference type="SAM" id="SignalP"/>
    </source>
</evidence>
<dbReference type="PROSITE" id="PS51257">
    <property type="entry name" value="PROKAR_LIPOPROTEIN"/>
    <property type="match status" value="1"/>
</dbReference>
<organism evidence="2 3">
    <name type="scientific">Faecalibacter macacae</name>
    <dbReference type="NCBI Taxonomy" id="1859289"/>
    <lineage>
        <taxon>Bacteria</taxon>
        <taxon>Pseudomonadati</taxon>
        <taxon>Bacteroidota</taxon>
        <taxon>Flavobacteriia</taxon>
        <taxon>Flavobacteriales</taxon>
        <taxon>Weeksellaceae</taxon>
        <taxon>Faecalibacter</taxon>
    </lineage>
</organism>
<feature type="chain" id="PRO_5018187629" evidence="1">
    <location>
        <begin position="20"/>
        <end position="84"/>
    </location>
</feature>
<comment type="caution">
    <text evidence="2">The sequence shown here is derived from an EMBL/GenBank/DDBJ whole genome shotgun (WGS) entry which is preliminary data.</text>
</comment>
<dbReference type="EMBL" id="RDOJ01000004">
    <property type="protein sequence ID" value="RLZ11636.1"/>
    <property type="molecule type" value="Genomic_DNA"/>
</dbReference>
<keyword evidence="1" id="KW-0732">Signal</keyword>
<evidence type="ECO:0000313" key="3">
    <source>
        <dbReference type="Proteomes" id="UP000275348"/>
    </source>
</evidence>
<dbReference type="AlphaFoldDB" id="A0A3L9MHN0"/>
<feature type="signal peptide" evidence="1">
    <location>
        <begin position="1"/>
        <end position="19"/>
    </location>
</feature>
<evidence type="ECO:0000313" key="2">
    <source>
        <dbReference type="EMBL" id="RLZ11636.1"/>
    </source>
</evidence>
<gene>
    <name evidence="2" type="ORF">EAH69_04235</name>
</gene>
<accession>A0A3L9MHN0</accession>
<protein>
    <submittedName>
        <fullName evidence="2">Uncharacterized protein</fullName>
    </submittedName>
</protein>
<sequence>MFKNQKTIIMKKFALNAVAALVLVGSLTLVSCGGEKTTPINVEGTNDSIAIVDSLVIADSAVVDSAVVTDSVAVIEAPVVEEVK</sequence>
<keyword evidence="3" id="KW-1185">Reference proteome</keyword>
<dbReference type="Proteomes" id="UP000275348">
    <property type="component" value="Unassembled WGS sequence"/>
</dbReference>
<name>A0A3L9MHN0_9FLAO</name>
<proteinExistence type="predicted"/>